<dbReference type="PANTHER" id="PTHR43731:SF14">
    <property type="entry name" value="PRESENILIN-ASSOCIATED RHOMBOID-LIKE PROTEIN, MITOCHONDRIAL"/>
    <property type="match status" value="1"/>
</dbReference>
<dbReference type="PANTHER" id="PTHR43731">
    <property type="entry name" value="RHOMBOID PROTEASE"/>
    <property type="match status" value="1"/>
</dbReference>
<protein>
    <submittedName>
        <fullName evidence="10">Rhomboid family protein</fullName>
    </submittedName>
</protein>
<evidence type="ECO:0000313" key="11">
    <source>
        <dbReference type="Proteomes" id="UP000007844"/>
    </source>
</evidence>
<evidence type="ECO:0000256" key="8">
    <source>
        <dbReference type="SAM" id="Phobius"/>
    </source>
</evidence>
<feature type="transmembrane region" description="Helical" evidence="8">
    <location>
        <begin position="322"/>
        <end position="340"/>
    </location>
</feature>
<evidence type="ECO:0000256" key="6">
    <source>
        <dbReference type="ARBA" id="ARBA00023136"/>
    </source>
</evidence>
<name>F3YXU9_DESAF</name>
<dbReference type="Proteomes" id="UP000007844">
    <property type="component" value="Chromosome"/>
</dbReference>
<dbReference type="SUPFAM" id="SSF144091">
    <property type="entry name" value="Rhomboid-like"/>
    <property type="match status" value="1"/>
</dbReference>
<comment type="subcellular location">
    <subcellularLocation>
        <location evidence="1">Membrane</location>
        <topology evidence="1">Multi-pass membrane protein</topology>
    </subcellularLocation>
</comment>
<keyword evidence="4" id="KW-0378">Hydrolase</keyword>
<evidence type="ECO:0000313" key="10">
    <source>
        <dbReference type="EMBL" id="EGJ50651.1"/>
    </source>
</evidence>
<feature type="transmembrane region" description="Helical" evidence="8">
    <location>
        <begin position="263"/>
        <end position="282"/>
    </location>
</feature>
<evidence type="ECO:0000256" key="4">
    <source>
        <dbReference type="ARBA" id="ARBA00022801"/>
    </source>
</evidence>
<dbReference type="InterPro" id="IPR022764">
    <property type="entry name" value="Peptidase_S54_rhomboid_dom"/>
</dbReference>
<dbReference type="InterPro" id="IPR035952">
    <property type="entry name" value="Rhomboid-like_sf"/>
</dbReference>
<evidence type="ECO:0000259" key="9">
    <source>
        <dbReference type="Pfam" id="PF01694"/>
    </source>
</evidence>
<accession>F3YXU9</accession>
<feature type="transmembrane region" description="Helical" evidence="8">
    <location>
        <begin position="238"/>
        <end position="256"/>
    </location>
</feature>
<feature type="transmembrane region" description="Helical" evidence="8">
    <location>
        <begin position="288"/>
        <end position="310"/>
    </location>
</feature>
<dbReference type="Pfam" id="PF01694">
    <property type="entry name" value="Rhomboid"/>
    <property type="match status" value="1"/>
</dbReference>
<sequence>MPSARDPDALRKAMAARRSRRREEPPRRRGPSSPEPADAGQPASDDWLDVSSPLNAGRPLPYSVAFEWDLALTARGVAHRAERHGGGWRILAPDREAGQAMAELTAYRAENRPGRSGTPLPRHENRTATMLALAVLLAFFVLTRTYLPALGLYPYEWDELGSAQAGHILDGEWWRLATALTLHADAAHVLGNVIVGALFIVPVCQALGGGQGWLLVLLSGVVGNLVNALVQGPGHDSIGFSTCVFGAAGILAGLRARTGSGRSPWFTAVAAGLALLAVLGVGGERTDVGAHLFGFLAGLALGLFAGWRLLHLGPVGRLTGAFLAMTAALVPLAAWLWAFLSH</sequence>
<dbReference type="RefSeq" id="WP_014260359.1">
    <property type="nucleotide sequence ID" value="NC_016629.1"/>
</dbReference>
<feature type="transmembrane region" description="Helical" evidence="8">
    <location>
        <begin position="130"/>
        <end position="153"/>
    </location>
</feature>
<comment type="similarity">
    <text evidence="2">Belongs to the peptidase S54 family.</text>
</comment>
<dbReference type="STRING" id="690850.Desaf_2327"/>
<feature type="compositionally biased region" description="Basic and acidic residues" evidence="7">
    <location>
        <begin position="1"/>
        <end position="11"/>
    </location>
</feature>
<dbReference type="InterPro" id="IPR050925">
    <property type="entry name" value="Rhomboid_protease_S54"/>
</dbReference>
<keyword evidence="6 8" id="KW-0472">Membrane</keyword>
<dbReference type="AlphaFoldDB" id="F3YXU9"/>
<evidence type="ECO:0000256" key="5">
    <source>
        <dbReference type="ARBA" id="ARBA00022989"/>
    </source>
</evidence>
<dbReference type="Gene3D" id="1.20.1540.10">
    <property type="entry name" value="Rhomboid-like"/>
    <property type="match status" value="1"/>
</dbReference>
<feature type="region of interest" description="Disordered" evidence="7">
    <location>
        <begin position="1"/>
        <end position="52"/>
    </location>
</feature>
<keyword evidence="3 8" id="KW-0812">Transmembrane</keyword>
<feature type="transmembrane region" description="Helical" evidence="8">
    <location>
        <begin position="173"/>
        <end position="201"/>
    </location>
</feature>
<evidence type="ECO:0000256" key="2">
    <source>
        <dbReference type="ARBA" id="ARBA00009045"/>
    </source>
</evidence>
<feature type="transmembrane region" description="Helical" evidence="8">
    <location>
        <begin position="213"/>
        <end position="232"/>
    </location>
</feature>
<keyword evidence="5 8" id="KW-1133">Transmembrane helix</keyword>
<proteinExistence type="inferred from homology"/>
<reference evidence="10 11" key="1">
    <citation type="journal article" date="2011" name="J. Bacteriol.">
        <title>Genome sequence of the mercury-methylating and pleomorphic Desulfovibrio africanus Strain Walvis Bay.</title>
        <authorList>
            <person name="Brown S.D."/>
            <person name="Wall J.D."/>
            <person name="Kucken A.M."/>
            <person name="Gilmour C.C."/>
            <person name="Podar M."/>
            <person name="Brandt C.C."/>
            <person name="Teshima H."/>
            <person name="Detter J.C."/>
            <person name="Han C.S."/>
            <person name="Land M.L."/>
            <person name="Lucas S."/>
            <person name="Han J."/>
            <person name="Pennacchio L."/>
            <person name="Nolan M."/>
            <person name="Pitluck S."/>
            <person name="Woyke T."/>
            <person name="Goodwin L."/>
            <person name="Palumbo A.V."/>
            <person name="Elias D.A."/>
        </authorList>
    </citation>
    <scope>NUCLEOTIDE SEQUENCE [LARGE SCALE GENOMIC DNA]</scope>
    <source>
        <strain evidence="10 11">Walvis Bay</strain>
    </source>
</reference>
<dbReference type="GO" id="GO:0016020">
    <property type="term" value="C:membrane"/>
    <property type="evidence" value="ECO:0007669"/>
    <property type="project" value="UniProtKB-SubCell"/>
</dbReference>
<dbReference type="HOGENOM" id="CLU_061963_0_0_7"/>
<organism evidence="10 11">
    <name type="scientific">Desulfocurvibacter africanus subsp. africanus str. Walvis Bay</name>
    <dbReference type="NCBI Taxonomy" id="690850"/>
    <lineage>
        <taxon>Bacteria</taxon>
        <taxon>Pseudomonadati</taxon>
        <taxon>Thermodesulfobacteriota</taxon>
        <taxon>Desulfovibrionia</taxon>
        <taxon>Desulfovibrionales</taxon>
        <taxon>Desulfovibrionaceae</taxon>
        <taxon>Desulfocurvibacter</taxon>
    </lineage>
</organism>
<dbReference type="EMBL" id="CP003221">
    <property type="protein sequence ID" value="EGJ50651.1"/>
    <property type="molecule type" value="Genomic_DNA"/>
</dbReference>
<evidence type="ECO:0000256" key="1">
    <source>
        <dbReference type="ARBA" id="ARBA00004141"/>
    </source>
</evidence>
<gene>
    <name evidence="10" type="ORF">Desaf_2327</name>
</gene>
<feature type="domain" description="Peptidase S54 rhomboid" evidence="9">
    <location>
        <begin position="171"/>
        <end position="305"/>
    </location>
</feature>
<evidence type="ECO:0000256" key="3">
    <source>
        <dbReference type="ARBA" id="ARBA00022692"/>
    </source>
</evidence>
<dbReference type="eggNOG" id="COG0705">
    <property type="taxonomic scope" value="Bacteria"/>
</dbReference>
<evidence type="ECO:0000256" key="7">
    <source>
        <dbReference type="SAM" id="MobiDB-lite"/>
    </source>
</evidence>
<keyword evidence="11" id="KW-1185">Reference proteome</keyword>
<dbReference type="KEGG" id="daf:Desaf_2327"/>
<dbReference type="GO" id="GO:0004252">
    <property type="term" value="F:serine-type endopeptidase activity"/>
    <property type="evidence" value="ECO:0007669"/>
    <property type="project" value="InterPro"/>
</dbReference>